<accession>A0A183EEC2</accession>
<evidence type="ECO:0000256" key="1">
    <source>
        <dbReference type="ARBA" id="ARBA00007769"/>
    </source>
</evidence>
<dbReference type="Gene3D" id="3.40.718.10">
    <property type="entry name" value="Isopropylmalate Dehydrogenase"/>
    <property type="match status" value="2"/>
</dbReference>
<reference evidence="6" key="1">
    <citation type="submission" date="2016-06" db="UniProtKB">
        <authorList>
            <consortium name="WormBaseParasite"/>
        </authorList>
    </citation>
    <scope>IDENTIFICATION</scope>
</reference>
<protein>
    <submittedName>
        <fullName evidence="6">Iso_dh domain-containing protein</fullName>
    </submittedName>
</protein>
<dbReference type="GO" id="GO:0006102">
    <property type="term" value="P:isocitrate metabolic process"/>
    <property type="evidence" value="ECO:0007669"/>
    <property type="project" value="TreeGrafter"/>
</dbReference>
<keyword evidence="2" id="KW-0816">Tricarboxylic acid cycle</keyword>
<evidence type="ECO:0000313" key="4">
    <source>
        <dbReference type="EMBL" id="VDN33587.1"/>
    </source>
</evidence>
<dbReference type="SUPFAM" id="SSF53659">
    <property type="entry name" value="Isocitrate/Isopropylmalate dehydrogenase-like"/>
    <property type="match status" value="1"/>
</dbReference>
<dbReference type="PANTHER" id="PTHR11835">
    <property type="entry name" value="DECARBOXYLATING DEHYDROGENASES-ISOCITRATE, ISOPROPYLMALATE, TARTRATE"/>
    <property type="match status" value="1"/>
</dbReference>
<comment type="similarity">
    <text evidence="1">Belongs to the isocitrate and isopropylmalate dehydrogenases family.</text>
</comment>
<dbReference type="Pfam" id="PF00180">
    <property type="entry name" value="Iso_dh"/>
    <property type="match status" value="2"/>
</dbReference>
<dbReference type="InterPro" id="IPR024084">
    <property type="entry name" value="IsoPropMal-DH-like_dom"/>
</dbReference>
<evidence type="ECO:0000259" key="3">
    <source>
        <dbReference type="SMART" id="SM01329"/>
    </source>
</evidence>
<dbReference type="SMART" id="SM01329">
    <property type="entry name" value="Iso_dh"/>
    <property type="match status" value="1"/>
</dbReference>
<dbReference type="Proteomes" id="UP000271098">
    <property type="component" value="Unassembled WGS sequence"/>
</dbReference>
<reference evidence="4 5" key="2">
    <citation type="submission" date="2018-11" db="EMBL/GenBank/DDBJ databases">
        <authorList>
            <consortium name="Pathogen Informatics"/>
        </authorList>
    </citation>
    <scope>NUCLEOTIDE SEQUENCE [LARGE SCALE GENOMIC DNA]</scope>
</reference>
<dbReference type="GO" id="GO:0005739">
    <property type="term" value="C:mitochondrion"/>
    <property type="evidence" value="ECO:0007669"/>
    <property type="project" value="TreeGrafter"/>
</dbReference>
<dbReference type="PANTHER" id="PTHR11835:SF60">
    <property type="entry name" value="ISOCITRATE DEHYDROGENASE [NAD] SUBUNIT, MITOCHONDRIAL"/>
    <property type="match status" value="1"/>
</dbReference>
<dbReference type="AlphaFoldDB" id="A0A183EEC2"/>
<proteinExistence type="inferred from homology"/>
<dbReference type="OrthoDB" id="10261637at2759"/>
<sequence>MEGEYSGLEHEAIKGIVESLKIVTRENIERIARFAYDYAITYNRKKVTAVHKANIQKLSDGLFLKGTRGRGTEIAGKDIGNPTSFIRASVDMLKYLGLDGYANLISDSLFMALTVRRIHTADVGGMFVCYFFLTKKILAGYASLYVSFIKMYWFVI</sequence>
<dbReference type="GO" id="GO:0006099">
    <property type="term" value="P:tricarboxylic acid cycle"/>
    <property type="evidence" value="ECO:0007669"/>
    <property type="project" value="UniProtKB-KW"/>
</dbReference>
<feature type="domain" description="Isopropylmalate dehydrogenase-like" evidence="3">
    <location>
        <begin position="1"/>
        <end position="128"/>
    </location>
</feature>
<dbReference type="WBParaSite" id="GPUH_0001933801-mRNA-1">
    <property type="protein sequence ID" value="GPUH_0001933801-mRNA-1"/>
    <property type="gene ID" value="GPUH_0001933801"/>
</dbReference>
<evidence type="ECO:0000313" key="6">
    <source>
        <dbReference type="WBParaSite" id="GPUH_0001933801-mRNA-1"/>
    </source>
</evidence>
<gene>
    <name evidence="4" type="ORF">GPUH_LOCUS19312</name>
</gene>
<organism evidence="6">
    <name type="scientific">Gongylonema pulchrum</name>
    <dbReference type="NCBI Taxonomy" id="637853"/>
    <lineage>
        <taxon>Eukaryota</taxon>
        <taxon>Metazoa</taxon>
        <taxon>Ecdysozoa</taxon>
        <taxon>Nematoda</taxon>
        <taxon>Chromadorea</taxon>
        <taxon>Rhabditida</taxon>
        <taxon>Spirurina</taxon>
        <taxon>Spiruromorpha</taxon>
        <taxon>Spiruroidea</taxon>
        <taxon>Gongylonematidae</taxon>
        <taxon>Gongylonema</taxon>
    </lineage>
</organism>
<dbReference type="EMBL" id="UYRT01088298">
    <property type="protein sequence ID" value="VDN33587.1"/>
    <property type="molecule type" value="Genomic_DNA"/>
</dbReference>
<evidence type="ECO:0000256" key="2">
    <source>
        <dbReference type="ARBA" id="ARBA00022532"/>
    </source>
</evidence>
<evidence type="ECO:0000313" key="5">
    <source>
        <dbReference type="Proteomes" id="UP000271098"/>
    </source>
</evidence>
<keyword evidence="5" id="KW-1185">Reference proteome</keyword>
<name>A0A183EEC2_9BILA</name>